<comment type="caution">
    <text evidence="4">The sequence shown here is derived from an EMBL/GenBank/DDBJ whole genome shotgun (WGS) entry which is preliminary data.</text>
</comment>
<keyword evidence="2" id="KW-0732">Signal</keyword>
<reference evidence="4" key="2">
    <citation type="submission" date="2021-04" db="EMBL/GenBank/DDBJ databases">
        <authorList>
            <person name="Gilroy R."/>
        </authorList>
    </citation>
    <scope>NUCLEOTIDE SEQUENCE</scope>
    <source>
        <strain evidence="4">CHK183-1962</strain>
    </source>
</reference>
<dbReference type="Gene3D" id="3.10.450.40">
    <property type="match status" value="2"/>
</dbReference>
<gene>
    <name evidence="4" type="ORF">H9734_01570</name>
</gene>
<organism evidence="4 5">
    <name type="scientific">Candidatus Fusicatenibacter merdavium</name>
    <dbReference type="NCBI Taxonomy" id="2838600"/>
    <lineage>
        <taxon>Bacteria</taxon>
        <taxon>Bacillati</taxon>
        <taxon>Bacillota</taxon>
        <taxon>Clostridia</taxon>
        <taxon>Lachnospirales</taxon>
        <taxon>Lachnospiraceae</taxon>
        <taxon>Fusicatenibacter</taxon>
    </lineage>
</organism>
<evidence type="ECO:0000256" key="2">
    <source>
        <dbReference type="SAM" id="SignalP"/>
    </source>
</evidence>
<reference evidence="4" key="1">
    <citation type="journal article" date="2021" name="PeerJ">
        <title>Extensive microbial diversity within the chicken gut microbiome revealed by metagenomics and culture.</title>
        <authorList>
            <person name="Gilroy R."/>
            <person name="Ravi A."/>
            <person name="Getino M."/>
            <person name="Pursley I."/>
            <person name="Horton D.L."/>
            <person name="Alikhan N.F."/>
            <person name="Baker D."/>
            <person name="Gharbi K."/>
            <person name="Hall N."/>
            <person name="Watson M."/>
            <person name="Adriaenssens E.M."/>
            <person name="Foster-Nyarko E."/>
            <person name="Jarju S."/>
            <person name="Secka A."/>
            <person name="Antonio M."/>
            <person name="Oren A."/>
            <person name="Chaudhuri R.R."/>
            <person name="La Ragione R."/>
            <person name="Hildebrand F."/>
            <person name="Pallen M.J."/>
        </authorList>
    </citation>
    <scope>NUCLEOTIDE SEQUENCE</scope>
    <source>
        <strain evidence="4">CHK183-1962</strain>
    </source>
</reference>
<dbReference type="Pfam" id="PF03413">
    <property type="entry name" value="PepSY"/>
    <property type="match status" value="2"/>
</dbReference>
<evidence type="ECO:0000259" key="3">
    <source>
        <dbReference type="Pfam" id="PF03413"/>
    </source>
</evidence>
<feature type="chain" id="PRO_5039086135" evidence="2">
    <location>
        <begin position="24"/>
        <end position="226"/>
    </location>
</feature>
<sequence length="226" mass="24429">MKKKVLSTLTTAAILAISITACGASNSGSTGTQSTSGLVVTQSASGNTGDSTLSASPIITPDVPSQSSGTGTTGTTESTEITEEQAKQIAFEHAQIQESDVTYQKIKKDYDDGISVYEIEFRAGNKEYEYDIKADDGQILKTDYEIDEDYVDPSTQVSVSEADARAAALARVEGAADSDIRKMKLEKDDGRLVYEGKIIYNNTEYEFKIDATTGDFLKWEQESVHS</sequence>
<dbReference type="InterPro" id="IPR025711">
    <property type="entry name" value="PepSY"/>
</dbReference>
<dbReference type="EMBL" id="DXEK01000020">
    <property type="protein sequence ID" value="HIX76276.1"/>
    <property type="molecule type" value="Genomic_DNA"/>
</dbReference>
<feature type="compositionally biased region" description="Low complexity" evidence="1">
    <location>
        <begin position="67"/>
        <end position="79"/>
    </location>
</feature>
<dbReference type="PROSITE" id="PS51257">
    <property type="entry name" value="PROKAR_LIPOPROTEIN"/>
    <property type="match status" value="1"/>
</dbReference>
<evidence type="ECO:0000256" key="1">
    <source>
        <dbReference type="SAM" id="MobiDB-lite"/>
    </source>
</evidence>
<protein>
    <submittedName>
        <fullName evidence="4">PepSY domain-containing protein</fullName>
    </submittedName>
</protein>
<name>A0A9D1XBX5_9FIRM</name>
<feature type="compositionally biased region" description="Polar residues" evidence="1">
    <location>
        <begin position="41"/>
        <end position="57"/>
    </location>
</feature>
<evidence type="ECO:0000313" key="4">
    <source>
        <dbReference type="EMBL" id="HIX76276.1"/>
    </source>
</evidence>
<dbReference type="Proteomes" id="UP000886890">
    <property type="component" value="Unassembled WGS sequence"/>
</dbReference>
<feature type="signal peptide" evidence="2">
    <location>
        <begin position="1"/>
        <end position="23"/>
    </location>
</feature>
<evidence type="ECO:0000313" key="5">
    <source>
        <dbReference type="Proteomes" id="UP000886890"/>
    </source>
</evidence>
<accession>A0A9D1XBX5</accession>
<feature type="region of interest" description="Disordered" evidence="1">
    <location>
        <begin position="41"/>
        <end position="81"/>
    </location>
</feature>
<feature type="domain" description="PepSY" evidence="3">
    <location>
        <begin position="159"/>
        <end position="219"/>
    </location>
</feature>
<feature type="domain" description="PepSY" evidence="3">
    <location>
        <begin position="81"/>
        <end position="142"/>
    </location>
</feature>
<dbReference type="AlphaFoldDB" id="A0A9D1XBX5"/>
<proteinExistence type="predicted"/>